<dbReference type="SUPFAM" id="SSF53448">
    <property type="entry name" value="Nucleotide-diphospho-sugar transferases"/>
    <property type="match status" value="1"/>
</dbReference>
<gene>
    <name evidence="5" type="ORF">AMQ22_01608</name>
</gene>
<keyword evidence="2 5" id="KW-0808">Transferase</keyword>
<dbReference type="Pfam" id="PF13632">
    <property type="entry name" value="Glyco_trans_2_3"/>
    <property type="match status" value="1"/>
</dbReference>
<keyword evidence="3" id="KW-0812">Transmembrane</keyword>
<feature type="transmembrane region" description="Helical" evidence="3">
    <location>
        <begin position="210"/>
        <end position="232"/>
    </location>
</feature>
<name>A0A150IXF9_9EURY</name>
<evidence type="ECO:0000259" key="4">
    <source>
        <dbReference type="Pfam" id="PF13632"/>
    </source>
</evidence>
<evidence type="ECO:0000256" key="1">
    <source>
        <dbReference type="ARBA" id="ARBA00022676"/>
    </source>
</evidence>
<evidence type="ECO:0000256" key="2">
    <source>
        <dbReference type="ARBA" id="ARBA00022679"/>
    </source>
</evidence>
<dbReference type="AlphaFoldDB" id="A0A150IXF9"/>
<evidence type="ECO:0000313" key="6">
    <source>
        <dbReference type="Proteomes" id="UP000075398"/>
    </source>
</evidence>
<comment type="caution">
    <text evidence="5">The sequence shown here is derived from an EMBL/GenBank/DDBJ whole genome shotgun (WGS) entry which is preliminary data.</text>
</comment>
<dbReference type="InterPro" id="IPR001173">
    <property type="entry name" value="Glyco_trans_2-like"/>
</dbReference>
<proteinExistence type="predicted"/>
<protein>
    <submittedName>
        <fullName evidence="5">N-glycosyltransferase</fullName>
    </submittedName>
</protein>
<reference evidence="5 6" key="1">
    <citation type="journal article" date="2016" name="ISME J.">
        <title>Chasing the elusive Euryarchaeota class WSA2: genomes reveal a uniquely fastidious methyl-reducing methanogen.</title>
        <authorList>
            <person name="Nobu M.K."/>
            <person name="Narihiro T."/>
            <person name="Kuroda K."/>
            <person name="Mei R."/>
            <person name="Liu W.T."/>
        </authorList>
    </citation>
    <scope>NUCLEOTIDE SEQUENCE [LARGE SCALE GENOMIC DNA]</scope>
    <source>
        <strain evidence="5">U1lsi0528_Bin055</strain>
    </source>
</reference>
<dbReference type="PANTHER" id="PTHR43630:SF1">
    <property type="entry name" value="POLY-BETA-1,6-N-ACETYL-D-GLUCOSAMINE SYNTHASE"/>
    <property type="match status" value="1"/>
</dbReference>
<keyword evidence="3" id="KW-1133">Transmembrane helix</keyword>
<dbReference type="InterPro" id="IPR029044">
    <property type="entry name" value="Nucleotide-diphossugar_trans"/>
</dbReference>
<dbReference type="Gene3D" id="3.90.550.10">
    <property type="entry name" value="Spore Coat Polysaccharide Biosynthesis Protein SpsA, Chain A"/>
    <property type="match status" value="1"/>
</dbReference>
<organism evidence="5 6">
    <name type="scientific">Candidatus Methanofastidiosum methylothiophilum</name>
    <dbReference type="NCBI Taxonomy" id="1705564"/>
    <lineage>
        <taxon>Archaea</taxon>
        <taxon>Methanobacteriati</taxon>
        <taxon>Methanobacteriota</taxon>
        <taxon>Stenosarchaea group</taxon>
        <taxon>Candidatus Methanofastidiosia</taxon>
        <taxon>Candidatus Methanofastidiosales</taxon>
        <taxon>Candidatus Methanofastidiosaceae</taxon>
        <taxon>Candidatus Methanofastidiosum</taxon>
    </lineage>
</organism>
<evidence type="ECO:0000313" key="5">
    <source>
        <dbReference type="EMBL" id="KYC49582.1"/>
    </source>
</evidence>
<dbReference type="Proteomes" id="UP000075398">
    <property type="component" value="Unassembled WGS sequence"/>
</dbReference>
<keyword evidence="3" id="KW-0472">Membrane</keyword>
<keyword evidence="1" id="KW-0328">Glycosyltransferase</keyword>
<evidence type="ECO:0000256" key="3">
    <source>
        <dbReference type="SAM" id="Phobius"/>
    </source>
</evidence>
<dbReference type="EMBL" id="LNGC01000092">
    <property type="protein sequence ID" value="KYC49582.1"/>
    <property type="molecule type" value="Genomic_DNA"/>
</dbReference>
<dbReference type="PANTHER" id="PTHR43630">
    <property type="entry name" value="POLY-BETA-1,6-N-ACETYL-D-GLUCOSAMINE SYNTHASE"/>
    <property type="match status" value="1"/>
</dbReference>
<dbReference type="GO" id="GO:0016757">
    <property type="term" value="F:glycosyltransferase activity"/>
    <property type="evidence" value="ECO:0007669"/>
    <property type="project" value="UniProtKB-KW"/>
</dbReference>
<accession>A0A150IXF9</accession>
<feature type="domain" description="Glycosyltransferase 2-like" evidence="4">
    <location>
        <begin position="5"/>
        <end position="168"/>
    </location>
</feature>
<feature type="transmembrane region" description="Helical" evidence="3">
    <location>
        <begin position="152"/>
        <end position="169"/>
    </location>
</feature>
<feature type="transmembrane region" description="Helical" evidence="3">
    <location>
        <begin position="181"/>
        <end position="204"/>
    </location>
</feature>
<sequence>MAVAGNIKIENRKNIISYCQAYEYTMSMEIGKRIQSLFRTILIVPGAFGAFRMKFVKTVGDYDYDTITEDFDLTFKVLKRAKVYFAPSAIAWTICPDKINAWYRQRVRWSRGEIETLWKHRDLFFRKHYGFLGMAAAPDMVLMDLVLLGLRFFNLLFILLVMPVLFTFDQYLEYLLFYSRVFLMIFCSYMIIEIISILSALVIVEEKRDLSYFILSPIIILLYRPLYAAVRFKGYLDFILRRDPTWR</sequence>